<comment type="subcellular location">
    <subcellularLocation>
        <location evidence="1">Endomembrane system</location>
        <topology evidence="1">Multi-pass membrane protein</topology>
    </subcellularLocation>
</comment>
<keyword evidence="11" id="KW-1185">Reference proteome</keyword>
<protein>
    <recommendedName>
        <fullName evidence="8">S-acyltransferase</fullName>
        <ecNumber evidence="8">2.3.1.225</ecNumber>
    </recommendedName>
    <alternativeName>
        <fullName evidence="8">Palmitoyltransferase</fullName>
    </alternativeName>
</protein>
<dbReference type="InterPro" id="IPR001594">
    <property type="entry name" value="Palmitoyltrfase_DHHC"/>
</dbReference>
<evidence type="ECO:0000259" key="9">
    <source>
        <dbReference type="Pfam" id="PF01529"/>
    </source>
</evidence>
<keyword evidence="6 8" id="KW-0472">Membrane</keyword>
<feature type="transmembrane region" description="Helical" evidence="8">
    <location>
        <begin position="46"/>
        <end position="66"/>
    </location>
</feature>
<name>A0A067G3B2_CITSI</name>
<comment type="catalytic activity">
    <reaction evidence="8">
        <text>L-cysteinyl-[protein] + hexadecanoyl-CoA = S-hexadecanoyl-L-cysteinyl-[protein] + CoA</text>
        <dbReference type="Rhea" id="RHEA:36683"/>
        <dbReference type="Rhea" id="RHEA-COMP:10131"/>
        <dbReference type="Rhea" id="RHEA-COMP:11032"/>
        <dbReference type="ChEBI" id="CHEBI:29950"/>
        <dbReference type="ChEBI" id="CHEBI:57287"/>
        <dbReference type="ChEBI" id="CHEBI:57379"/>
        <dbReference type="ChEBI" id="CHEBI:74151"/>
        <dbReference type="EC" id="2.3.1.225"/>
    </reaction>
</comment>
<feature type="domain" description="Palmitoyltransferase DHHC" evidence="9">
    <location>
        <begin position="133"/>
        <end position="248"/>
    </location>
</feature>
<dbReference type="Proteomes" id="UP000027120">
    <property type="component" value="Unassembled WGS sequence"/>
</dbReference>
<evidence type="ECO:0000256" key="2">
    <source>
        <dbReference type="ARBA" id="ARBA00008574"/>
    </source>
</evidence>
<keyword evidence="4 8" id="KW-0812">Transmembrane</keyword>
<evidence type="ECO:0000313" key="10">
    <source>
        <dbReference type="EMBL" id="KDO72875.1"/>
    </source>
</evidence>
<keyword evidence="7 8" id="KW-0012">Acyltransferase</keyword>
<evidence type="ECO:0000256" key="6">
    <source>
        <dbReference type="ARBA" id="ARBA00023136"/>
    </source>
</evidence>
<dbReference type="GO" id="GO:0019706">
    <property type="term" value="F:protein-cysteine S-palmitoyltransferase activity"/>
    <property type="evidence" value="ECO:0007669"/>
    <property type="project" value="UniProtKB-EC"/>
</dbReference>
<dbReference type="SMR" id="A0A067G3B2"/>
<comment type="similarity">
    <text evidence="2 8">Belongs to the DHHC palmitoyltransferase family.</text>
</comment>
<keyword evidence="5 8" id="KW-1133">Transmembrane helix</keyword>
<keyword evidence="3 8" id="KW-0808">Transferase</keyword>
<evidence type="ECO:0000256" key="8">
    <source>
        <dbReference type="RuleBase" id="RU079119"/>
    </source>
</evidence>
<reference evidence="10 11" key="1">
    <citation type="submission" date="2014-04" db="EMBL/GenBank/DDBJ databases">
        <authorList>
            <consortium name="International Citrus Genome Consortium"/>
            <person name="Gmitter F."/>
            <person name="Chen C."/>
            <person name="Farmerie W."/>
            <person name="Harkins T."/>
            <person name="Desany B."/>
            <person name="Mohiuddin M."/>
            <person name="Kodira C."/>
            <person name="Borodovsky M."/>
            <person name="Lomsadze A."/>
            <person name="Burns P."/>
            <person name="Jenkins J."/>
            <person name="Prochnik S."/>
            <person name="Shu S."/>
            <person name="Chapman J."/>
            <person name="Pitluck S."/>
            <person name="Schmutz J."/>
            <person name="Rokhsar D."/>
        </authorList>
    </citation>
    <scope>NUCLEOTIDE SEQUENCE</scope>
</reference>
<dbReference type="InterPro" id="IPR039859">
    <property type="entry name" value="PFA4/ZDH16/20/ERF2-like"/>
</dbReference>
<dbReference type="GO" id="GO:0012505">
    <property type="term" value="C:endomembrane system"/>
    <property type="evidence" value="ECO:0007669"/>
    <property type="project" value="UniProtKB-SubCell"/>
</dbReference>
<evidence type="ECO:0000256" key="5">
    <source>
        <dbReference type="ARBA" id="ARBA00022989"/>
    </source>
</evidence>
<dbReference type="PROSITE" id="PS50216">
    <property type="entry name" value="DHHC"/>
    <property type="match status" value="1"/>
</dbReference>
<dbReference type="AlphaFoldDB" id="A0A067G3B2"/>
<organism evidence="10 11">
    <name type="scientific">Citrus sinensis</name>
    <name type="common">Sweet orange</name>
    <name type="synonym">Citrus aurantium var. sinensis</name>
    <dbReference type="NCBI Taxonomy" id="2711"/>
    <lineage>
        <taxon>Eukaryota</taxon>
        <taxon>Viridiplantae</taxon>
        <taxon>Streptophyta</taxon>
        <taxon>Embryophyta</taxon>
        <taxon>Tracheophyta</taxon>
        <taxon>Spermatophyta</taxon>
        <taxon>Magnoliopsida</taxon>
        <taxon>eudicotyledons</taxon>
        <taxon>Gunneridae</taxon>
        <taxon>Pentapetalae</taxon>
        <taxon>rosids</taxon>
        <taxon>malvids</taxon>
        <taxon>Sapindales</taxon>
        <taxon>Rutaceae</taxon>
        <taxon>Aurantioideae</taxon>
        <taxon>Citrus</taxon>
    </lineage>
</organism>
<feature type="transmembrane region" description="Helical" evidence="8">
    <location>
        <begin position="206"/>
        <end position="233"/>
    </location>
</feature>
<proteinExistence type="inferred from homology"/>
<feature type="transmembrane region" description="Helical" evidence="8">
    <location>
        <begin position="12"/>
        <end position="34"/>
    </location>
</feature>
<dbReference type="EC" id="2.3.1.225" evidence="8"/>
<feature type="transmembrane region" description="Helical" evidence="8">
    <location>
        <begin position="165"/>
        <end position="185"/>
    </location>
</feature>
<accession>A0A067G3B2</accession>
<evidence type="ECO:0000313" key="11">
    <source>
        <dbReference type="Proteomes" id="UP000027120"/>
    </source>
</evidence>
<evidence type="ECO:0000256" key="1">
    <source>
        <dbReference type="ARBA" id="ARBA00004127"/>
    </source>
</evidence>
<feature type="transmembrane region" description="Helical" evidence="8">
    <location>
        <begin position="78"/>
        <end position="99"/>
    </location>
</feature>
<evidence type="ECO:0000256" key="4">
    <source>
        <dbReference type="ARBA" id="ARBA00022692"/>
    </source>
</evidence>
<sequence length="289" mass="32765">MVLVNEQRKLSASLPLICRCIISCILVLLTQLTLSLVPRFFAASPFIVQFALSGLVLLLVQTLCGWCRRLLGVSVSSLIGGLFNIEVAMIIIGLCSIMSKDPGLITNEFPHLDKLVEGSELGVDPDNENSLSRKRVRYCKICKAHVEGFDHHCPAFGNCIGQNNYFLFIVLLVGFLATEASYVACSAQFVGKSQNFDKSQSENDWVVNLATSTMLFSILQLLWQAVFFMWHIYCVCFNVRTDEWVNWKKYPEFQVIESEPGESFTRMRFTNPYDKGFLQNVKDFLSLRR</sequence>
<dbReference type="EMBL" id="KK784886">
    <property type="protein sequence ID" value="KDO72875.1"/>
    <property type="molecule type" value="Genomic_DNA"/>
</dbReference>
<dbReference type="Pfam" id="PF01529">
    <property type="entry name" value="DHHC"/>
    <property type="match status" value="1"/>
</dbReference>
<dbReference type="PANTHER" id="PTHR22883">
    <property type="entry name" value="ZINC FINGER DHHC DOMAIN CONTAINING PROTEIN"/>
    <property type="match status" value="1"/>
</dbReference>
<dbReference type="PANTHER" id="PTHR22883:SF127">
    <property type="entry name" value="ZDHHC-TYPE PALMITOYLTRANSFERASE 3-RELATED"/>
    <property type="match status" value="1"/>
</dbReference>
<evidence type="ECO:0000256" key="3">
    <source>
        <dbReference type="ARBA" id="ARBA00022679"/>
    </source>
</evidence>
<comment type="domain">
    <text evidence="8">The DHHC domain is required for palmitoyltransferase activity.</text>
</comment>
<gene>
    <name evidence="10" type="ORF">CISIN_1g021332mg</name>
</gene>
<evidence type="ECO:0000256" key="7">
    <source>
        <dbReference type="ARBA" id="ARBA00023315"/>
    </source>
</evidence>